<proteinExistence type="predicted"/>
<evidence type="ECO:0000259" key="1">
    <source>
        <dbReference type="Pfam" id="PF01612"/>
    </source>
</evidence>
<evidence type="ECO:0000313" key="2">
    <source>
        <dbReference type="EMBL" id="KAG5636128.1"/>
    </source>
</evidence>
<dbReference type="InterPro" id="IPR002562">
    <property type="entry name" value="3'-5'_exonuclease_dom"/>
</dbReference>
<dbReference type="InterPro" id="IPR012337">
    <property type="entry name" value="RNaseH-like_sf"/>
</dbReference>
<sequence length="322" mass="36713">MPEAAPAPIQPHEHTFCDTKASVDAALSIIRQYTTLAFDCEGRDLGETGGRLSLISLRTISDDVSSCFSAGHTFLFDTIALKRKYLLGVYAILESSAIKKVVFDGRKDFSSLYHDRGVELRNVIDLQIADIKSRALRGEQNKGRMKRLEVAVDVRQLKRNPHLFVGMHKLNGLKNCAKEHIAFKAASGPRFDHSMWVTRPLPAEYLHHATEDVVLIHQLYIQFLFCGWLFDGYLPSESMRYVSIWKDRRPLENEPFRNHGLLPFGIIDAAQTLGQELQRCAYCERALTKSCFPKNSQSRKCNVCRAVEFPPFWVRRKREAKA</sequence>
<keyword evidence="3" id="KW-1185">Reference proteome</keyword>
<dbReference type="Pfam" id="PF01612">
    <property type="entry name" value="DNA_pol_A_exo1"/>
    <property type="match status" value="1"/>
</dbReference>
<reference evidence="2" key="1">
    <citation type="submission" date="2021-02" db="EMBL/GenBank/DDBJ databases">
        <authorList>
            <person name="Nieuwenhuis M."/>
            <person name="Van De Peppel L.J.J."/>
        </authorList>
    </citation>
    <scope>NUCLEOTIDE SEQUENCE</scope>
    <source>
        <strain evidence="2">D49</strain>
    </source>
</reference>
<dbReference type="EMBL" id="JABCKI010005972">
    <property type="protein sequence ID" value="KAG5636128.1"/>
    <property type="molecule type" value="Genomic_DNA"/>
</dbReference>
<feature type="domain" description="3'-5' exonuclease" evidence="1">
    <location>
        <begin position="18"/>
        <end position="221"/>
    </location>
</feature>
<dbReference type="GO" id="GO:0003676">
    <property type="term" value="F:nucleic acid binding"/>
    <property type="evidence" value="ECO:0007669"/>
    <property type="project" value="InterPro"/>
</dbReference>
<dbReference type="Gene3D" id="3.30.420.10">
    <property type="entry name" value="Ribonuclease H-like superfamily/Ribonuclease H"/>
    <property type="match status" value="1"/>
</dbReference>
<gene>
    <name evidence="2" type="ORF">H0H81_009035</name>
</gene>
<name>A0A9P7FQ59_9AGAR</name>
<protein>
    <recommendedName>
        <fullName evidence="1">3'-5' exonuclease domain-containing protein</fullName>
    </recommendedName>
</protein>
<reference evidence="2" key="2">
    <citation type="submission" date="2021-10" db="EMBL/GenBank/DDBJ databases">
        <title>Phylogenomics reveals ancestral predisposition of the termite-cultivated fungus Termitomyces towards a domesticated lifestyle.</title>
        <authorList>
            <person name="Auxier B."/>
            <person name="Grum-Grzhimaylo A."/>
            <person name="Cardenas M.E."/>
            <person name="Lodge J.D."/>
            <person name="Laessoe T."/>
            <person name="Pedersen O."/>
            <person name="Smith M.E."/>
            <person name="Kuyper T.W."/>
            <person name="Franco-Molano E.A."/>
            <person name="Baroni T.J."/>
            <person name="Aanen D.K."/>
        </authorList>
    </citation>
    <scope>NUCLEOTIDE SEQUENCE</scope>
    <source>
        <strain evidence="2">D49</strain>
    </source>
</reference>
<evidence type="ECO:0000313" key="3">
    <source>
        <dbReference type="Proteomes" id="UP000717328"/>
    </source>
</evidence>
<accession>A0A9P7FQ59</accession>
<dbReference type="GO" id="GO:0006139">
    <property type="term" value="P:nucleobase-containing compound metabolic process"/>
    <property type="evidence" value="ECO:0007669"/>
    <property type="project" value="InterPro"/>
</dbReference>
<dbReference type="InterPro" id="IPR036397">
    <property type="entry name" value="RNaseH_sf"/>
</dbReference>
<dbReference type="Proteomes" id="UP000717328">
    <property type="component" value="Unassembled WGS sequence"/>
</dbReference>
<comment type="caution">
    <text evidence="2">The sequence shown here is derived from an EMBL/GenBank/DDBJ whole genome shotgun (WGS) entry which is preliminary data.</text>
</comment>
<dbReference type="GO" id="GO:0008408">
    <property type="term" value="F:3'-5' exonuclease activity"/>
    <property type="evidence" value="ECO:0007669"/>
    <property type="project" value="InterPro"/>
</dbReference>
<dbReference type="PANTHER" id="PTHR46814:SF1">
    <property type="entry name" value="EGALITARIAN, ISOFORM B"/>
    <property type="match status" value="1"/>
</dbReference>
<dbReference type="PANTHER" id="PTHR46814">
    <property type="entry name" value="EGALITARIAN, ISOFORM B"/>
    <property type="match status" value="1"/>
</dbReference>
<dbReference type="OrthoDB" id="26838at2759"/>
<dbReference type="SUPFAM" id="SSF53098">
    <property type="entry name" value="Ribonuclease H-like"/>
    <property type="match status" value="1"/>
</dbReference>
<organism evidence="2 3">
    <name type="scientific">Sphagnurus paluster</name>
    <dbReference type="NCBI Taxonomy" id="117069"/>
    <lineage>
        <taxon>Eukaryota</taxon>
        <taxon>Fungi</taxon>
        <taxon>Dikarya</taxon>
        <taxon>Basidiomycota</taxon>
        <taxon>Agaricomycotina</taxon>
        <taxon>Agaricomycetes</taxon>
        <taxon>Agaricomycetidae</taxon>
        <taxon>Agaricales</taxon>
        <taxon>Tricholomatineae</taxon>
        <taxon>Lyophyllaceae</taxon>
        <taxon>Sphagnurus</taxon>
    </lineage>
</organism>
<dbReference type="AlphaFoldDB" id="A0A9P7FQ59"/>